<keyword evidence="6" id="KW-0406">Ion transport</keyword>
<evidence type="ECO:0000313" key="11">
    <source>
        <dbReference type="EMBL" id="KAA8495635.1"/>
    </source>
</evidence>
<dbReference type="Gene3D" id="1.20.1510.10">
    <property type="entry name" value="Cation efflux protein transmembrane domain"/>
    <property type="match status" value="1"/>
</dbReference>
<comment type="subcellular location">
    <subcellularLocation>
        <location evidence="1">Membrane</location>
        <topology evidence="1">Multi-pass membrane protein</topology>
    </subcellularLocation>
</comment>
<keyword evidence="12" id="KW-1185">Reference proteome</keyword>
<dbReference type="GO" id="GO:0016020">
    <property type="term" value="C:membrane"/>
    <property type="evidence" value="ECO:0007669"/>
    <property type="project" value="UniProtKB-SubCell"/>
</dbReference>
<dbReference type="GO" id="GO:0006882">
    <property type="term" value="P:intracellular zinc ion homeostasis"/>
    <property type="evidence" value="ECO:0007669"/>
    <property type="project" value="InterPro"/>
</dbReference>
<reference evidence="12" key="1">
    <citation type="journal article" date="2019" name="Nat. Commun.">
        <title>Expansion of phycobilisome linker gene families in mesophilic red algae.</title>
        <authorList>
            <person name="Lee J."/>
            <person name="Kim D."/>
            <person name="Bhattacharya D."/>
            <person name="Yoon H.S."/>
        </authorList>
    </citation>
    <scope>NUCLEOTIDE SEQUENCE [LARGE SCALE GENOMIC DNA]</scope>
    <source>
        <strain evidence="12">CCMP 1328</strain>
    </source>
</reference>
<keyword evidence="3" id="KW-0813">Transport</keyword>
<dbReference type="Proteomes" id="UP000324585">
    <property type="component" value="Unassembled WGS sequence"/>
</dbReference>
<dbReference type="SUPFAM" id="SSF161111">
    <property type="entry name" value="Cation efflux protein transmembrane domain-like"/>
    <property type="match status" value="1"/>
</dbReference>
<accession>A0A5J4YWT5</accession>
<name>A0A5J4YWT5_PORPP</name>
<feature type="transmembrane region" description="Helical" evidence="9">
    <location>
        <begin position="6"/>
        <end position="27"/>
    </location>
</feature>
<proteinExistence type="inferred from homology"/>
<feature type="transmembrane region" description="Helical" evidence="9">
    <location>
        <begin position="537"/>
        <end position="555"/>
    </location>
</feature>
<dbReference type="AlphaFoldDB" id="A0A5J4YWT5"/>
<feature type="transmembrane region" description="Helical" evidence="9">
    <location>
        <begin position="177"/>
        <end position="194"/>
    </location>
</feature>
<dbReference type="GO" id="GO:0005794">
    <property type="term" value="C:Golgi apparatus"/>
    <property type="evidence" value="ECO:0007669"/>
    <property type="project" value="TreeGrafter"/>
</dbReference>
<dbReference type="PANTHER" id="PTHR45755:SF4">
    <property type="entry name" value="ZINC TRANSPORTER 7"/>
    <property type="match status" value="1"/>
</dbReference>
<feature type="region of interest" description="Disordered" evidence="8">
    <location>
        <begin position="348"/>
        <end position="371"/>
    </location>
</feature>
<evidence type="ECO:0000256" key="3">
    <source>
        <dbReference type="ARBA" id="ARBA00022448"/>
    </source>
</evidence>
<evidence type="ECO:0000256" key="4">
    <source>
        <dbReference type="ARBA" id="ARBA00022692"/>
    </source>
</evidence>
<dbReference type="InterPro" id="IPR058533">
    <property type="entry name" value="Cation_efflux_TM"/>
</dbReference>
<dbReference type="OrthoDB" id="78669at2759"/>
<evidence type="ECO:0000256" key="1">
    <source>
        <dbReference type="ARBA" id="ARBA00004141"/>
    </source>
</evidence>
<feature type="transmembrane region" description="Helical" evidence="9">
    <location>
        <begin position="772"/>
        <end position="793"/>
    </location>
</feature>
<evidence type="ECO:0000259" key="10">
    <source>
        <dbReference type="Pfam" id="PF01545"/>
    </source>
</evidence>
<feature type="region of interest" description="Disordered" evidence="8">
    <location>
        <begin position="592"/>
        <end position="617"/>
    </location>
</feature>
<gene>
    <name evidence="11" type="ORF">FVE85_1790</name>
</gene>
<dbReference type="EMBL" id="VRMN01000003">
    <property type="protein sequence ID" value="KAA8495635.1"/>
    <property type="molecule type" value="Genomic_DNA"/>
</dbReference>
<keyword evidence="4 9" id="KW-0812">Transmembrane</keyword>
<evidence type="ECO:0000256" key="7">
    <source>
        <dbReference type="ARBA" id="ARBA00023136"/>
    </source>
</evidence>
<evidence type="ECO:0000256" key="8">
    <source>
        <dbReference type="SAM" id="MobiDB-lite"/>
    </source>
</evidence>
<feature type="transmembrane region" description="Helical" evidence="9">
    <location>
        <begin position="462"/>
        <end position="479"/>
    </location>
</feature>
<comment type="caution">
    <text evidence="11">The sequence shown here is derived from an EMBL/GenBank/DDBJ whole genome shotgun (WGS) entry which is preliminary data.</text>
</comment>
<organism evidence="11 12">
    <name type="scientific">Porphyridium purpureum</name>
    <name type="common">Red alga</name>
    <name type="synonym">Porphyridium cruentum</name>
    <dbReference type="NCBI Taxonomy" id="35688"/>
    <lineage>
        <taxon>Eukaryota</taxon>
        <taxon>Rhodophyta</taxon>
        <taxon>Bangiophyceae</taxon>
        <taxon>Porphyridiales</taxon>
        <taxon>Porphyridiaceae</taxon>
        <taxon>Porphyridium</taxon>
    </lineage>
</organism>
<dbReference type="PANTHER" id="PTHR45755">
    <property type="match status" value="1"/>
</dbReference>
<feature type="domain" description="Cation efflux protein transmembrane" evidence="10">
    <location>
        <begin position="674"/>
        <end position="863"/>
    </location>
</feature>
<feature type="transmembrane region" description="Helical" evidence="9">
    <location>
        <begin position="838"/>
        <end position="855"/>
    </location>
</feature>
<feature type="transmembrane region" description="Helical" evidence="9">
    <location>
        <begin position="561"/>
        <end position="581"/>
    </location>
</feature>
<sequence length="971" mass="106040">MARRLYGLYGSSSVLGLCYVCVVVGAAHVVSESYAGPNAVAALLLVPLLVLQGVWAHLDSRSVYEHTSNADEKHGLGAQHIKPALVGLAVFACVALGQVFVAGTLVSCLGVLGPLRTHSLCSLRFGATSIAARISAFPWARTKLARDYAQPSSSSGGSGSGSRSGRFRLNVMQSRRHVLLAYLLLALALGIMLFEASGVAPADYEIAERVRSEGHTLKQVAQREIKRDLGILRQANGRYILRHTLPEHRITELEAHLDELQLRDGDDRGIHGVDPNGADENDNAVGQNANAIAGLVDQQQYHGGQRRLLADGDLDADDDSVSLALEAQDRGRRHRLEEKGIRLDAGVQGAEGESVQRPGVRDRQADDIGDIPQEDDEAVDEVILEESQSSGEFRRDYMYLFLRGVAAACVFQLALDWLFGNRTLIADHISVPPGSRTGVHASTRTVDGSVHISLSKSRSRKVVLAATLAATAYFAAVAWQKGEFSQIYFLTESAPRSALFWISLLLASVAVFLLPWRQFGSERCRRSLFSNTPTSRYLLMLSAWGIIFIRLLTTWETADSVLILLLAETAALSGLFLLEAVDHHGLRNDSQPWLPLSERGKGSSGSHGHQTKTSSKHSAFGDHFHGAHDTFSGSQPEEDLLFDIFVETIEVARGMLAFYERMRRDRESWQLLNFLIVQFLMVTIEYMYGTLTDSVGLISASAHTVFCCLALMIGLLAIELSHRAQQTSQRTGAYRYESLSGFINGILLVYVAFLVLFESIDRFLEPPTIESARVVIISALNALLNGLGLLFFPNESRRENHNLEGAYLHIWSNTLPSVGLLLSTLLSEFLGWSHAEPAVAFIVSLLIGGSSLPLLRRSVQLLILRVPCDREEAVGRVQGLIAGIHECVHITQFHAWEATPEVLSLSMRLSIGACCRSEVIRREVLACVESELLCSDVCVEVAVRPASGHEGSVPVVHAVSSAPKRPSTSSV</sequence>
<dbReference type="InterPro" id="IPR027469">
    <property type="entry name" value="Cation_efflux_TMD_sf"/>
</dbReference>
<feature type="transmembrane region" description="Helical" evidence="9">
    <location>
        <begin position="84"/>
        <end position="112"/>
    </location>
</feature>
<evidence type="ECO:0000313" key="12">
    <source>
        <dbReference type="Proteomes" id="UP000324585"/>
    </source>
</evidence>
<comment type="similarity">
    <text evidence="2">Belongs to the cation diffusion facilitator (CDF) transporter (TC 2.A.4) family. SLC30A subfamily.</text>
</comment>
<keyword evidence="7 9" id="KW-0472">Membrane</keyword>
<feature type="transmembrane region" description="Helical" evidence="9">
    <location>
        <begin position="739"/>
        <end position="760"/>
    </location>
</feature>
<evidence type="ECO:0000256" key="9">
    <source>
        <dbReference type="SAM" id="Phobius"/>
    </source>
</evidence>
<keyword evidence="5 9" id="KW-1133">Transmembrane helix</keyword>
<evidence type="ECO:0000256" key="5">
    <source>
        <dbReference type="ARBA" id="ARBA00022989"/>
    </source>
</evidence>
<evidence type="ECO:0000256" key="6">
    <source>
        <dbReference type="ARBA" id="ARBA00023065"/>
    </source>
</evidence>
<feature type="transmembrane region" description="Helical" evidence="9">
    <location>
        <begin position="499"/>
        <end position="516"/>
    </location>
</feature>
<evidence type="ECO:0000256" key="2">
    <source>
        <dbReference type="ARBA" id="ARBA00008873"/>
    </source>
</evidence>
<feature type="transmembrane region" description="Helical" evidence="9">
    <location>
        <begin position="805"/>
        <end position="826"/>
    </location>
</feature>
<dbReference type="NCBIfam" id="TIGR01297">
    <property type="entry name" value="CDF"/>
    <property type="match status" value="1"/>
</dbReference>
<dbReference type="GO" id="GO:0005385">
    <property type="term" value="F:zinc ion transmembrane transporter activity"/>
    <property type="evidence" value="ECO:0007669"/>
    <property type="project" value="InterPro"/>
</dbReference>
<feature type="compositionally biased region" description="Polar residues" evidence="8">
    <location>
        <begin position="604"/>
        <end position="617"/>
    </location>
</feature>
<feature type="transmembrane region" description="Helical" evidence="9">
    <location>
        <begin position="39"/>
        <end position="58"/>
    </location>
</feature>
<protein>
    <submittedName>
        <fullName evidence="11">Metal tolerance protein 8</fullName>
    </submittedName>
</protein>
<dbReference type="InterPro" id="IPR002524">
    <property type="entry name" value="Cation_efflux"/>
</dbReference>
<feature type="transmembrane region" description="Helical" evidence="9">
    <location>
        <begin position="695"/>
        <end position="718"/>
    </location>
</feature>
<feature type="transmembrane region" description="Helical" evidence="9">
    <location>
        <begin position="671"/>
        <end position="689"/>
    </location>
</feature>
<feature type="transmembrane region" description="Helical" evidence="9">
    <location>
        <begin position="397"/>
        <end position="419"/>
    </location>
</feature>
<dbReference type="Pfam" id="PF01545">
    <property type="entry name" value="Cation_efflux"/>
    <property type="match status" value="1"/>
</dbReference>
<dbReference type="InterPro" id="IPR045316">
    <property type="entry name" value="Msc2-like"/>
</dbReference>